<evidence type="ECO:0000313" key="5">
    <source>
        <dbReference type="Proteomes" id="UP000741863"/>
    </source>
</evidence>
<dbReference type="RefSeq" id="WP_338028844.1">
    <property type="nucleotide sequence ID" value="NZ_JAFBEC010000022.1"/>
</dbReference>
<dbReference type="Proteomes" id="UP000741863">
    <property type="component" value="Unassembled WGS sequence"/>
</dbReference>
<reference evidence="4 5" key="1">
    <citation type="submission" date="2021-01" db="EMBL/GenBank/DDBJ databases">
        <title>Genomic Encyclopedia of Type Strains, Phase IV (KMG-IV): sequencing the most valuable type-strain genomes for metagenomic binning, comparative biology and taxonomic classification.</title>
        <authorList>
            <person name="Goeker M."/>
        </authorList>
    </citation>
    <scope>NUCLEOTIDE SEQUENCE [LARGE SCALE GENOMIC DNA]</scope>
    <source>
        <strain evidence="4 5">DSM 25540</strain>
    </source>
</reference>
<dbReference type="Gene3D" id="3.40.50.720">
    <property type="entry name" value="NAD(P)-binding Rossmann-like Domain"/>
    <property type="match status" value="1"/>
</dbReference>
<gene>
    <name evidence="4" type="ORF">JOD17_004184</name>
</gene>
<dbReference type="SUPFAM" id="SSF51735">
    <property type="entry name" value="NAD(P)-binding Rossmann-fold domains"/>
    <property type="match status" value="1"/>
</dbReference>
<comment type="similarity">
    <text evidence="1 2">Belongs to the dTDP-4-dehydrorhamnose reductase family.</text>
</comment>
<dbReference type="EMBL" id="JAFBEC010000022">
    <property type="protein sequence ID" value="MBM7635041.1"/>
    <property type="molecule type" value="Genomic_DNA"/>
</dbReference>
<name>A0ABS2PIX5_9BACL</name>
<evidence type="ECO:0000256" key="1">
    <source>
        <dbReference type="ARBA" id="ARBA00010944"/>
    </source>
</evidence>
<comment type="function">
    <text evidence="2">Catalyzes the reduction of dTDP-6-deoxy-L-lyxo-4-hexulose to yield dTDP-L-rhamnose.</text>
</comment>
<evidence type="ECO:0000259" key="3">
    <source>
        <dbReference type="Pfam" id="PF04321"/>
    </source>
</evidence>
<comment type="pathway">
    <text evidence="2">Carbohydrate biosynthesis; dTDP-L-rhamnose biosynthesis.</text>
</comment>
<keyword evidence="5" id="KW-1185">Reference proteome</keyword>
<dbReference type="InterPro" id="IPR005913">
    <property type="entry name" value="dTDP_dehydrorham_reduct"/>
</dbReference>
<evidence type="ECO:0000313" key="4">
    <source>
        <dbReference type="EMBL" id="MBM7635041.1"/>
    </source>
</evidence>
<dbReference type="PANTHER" id="PTHR10491:SF4">
    <property type="entry name" value="METHIONINE ADENOSYLTRANSFERASE 2 SUBUNIT BETA"/>
    <property type="match status" value="1"/>
</dbReference>
<dbReference type="InterPro" id="IPR036291">
    <property type="entry name" value="NAD(P)-bd_dom_sf"/>
</dbReference>
<protein>
    <recommendedName>
        <fullName evidence="2">dTDP-4-dehydrorhamnose reductase</fullName>
        <ecNumber evidence="2">1.1.1.133</ecNumber>
    </recommendedName>
</protein>
<dbReference type="NCBIfam" id="TIGR01214">
    <property type="entry name" value="rmlD"/>
    <property type="match status" value="1"/>
</dbReference>
<dbReference type="EC" id="1.1.1.133" evidence="2"/>
<accession>A0ABS2PIX5</accession>
<keyword evidence="2 4" id="KW-0560">Oxidoreductase</keyword>
<comment type="caution">
    <text evidence="4">The sequence shown here is derived from an EMBL/GenBank/DDBJ whole genome shotgun (WGS) entry which is preliminary data.</text>
</comment>
<keyword evidence="2" id="KW-0521">NADP</keyword>
<dbReference type="GO" id="GO:0008831">
    <property type="term" value="F:dTDP-4-dehydrorhamnose reductase activity"/>
    <property type="evidence" value="ECO:0007669"/>
    <property type="project" value="UniProtKB-EC"/>
</dbReference>
<dbReference type="InterPro" id="IPR029903">
    <property type="entry name" value="RmlD-like-bd"/>
</dbReference>
<proteinExistence type="inferred from homology"/>
<evidence type="ECO:0000256" key="2">
    <source>
        <dbReference type="RuleBase" id="RU364082"/>
    </source>
</evidence>
<organism evidence="4 5">
    <name type="scientific">Geomicrobium sediminis</name>
    <dbReference type="NCBI Taxonomy" id="1347788"/>
    <lineage>
        <taxon>Bacteria</taxon>
        <taxon>Bacillati</taxon>
        <taxon>Bacillota</taxon>
        <taxon>Bacilli</taxon>
        <taxon>Bacillales</taxon>
        <taxon>Geomicrobium</taxon>
    </lineage>
</organism>
<feature type="domain" description="RmlD-like substrate binding" evidence="3">
    <location>
        <begin position="5"/>
        <end position="282"/>
    </location>
</feature>
<dbReference type="PANTHER" id="PTHR10491">
    <property type="entry name" value="DTDP-4-DEHYDRORHAMNOSE REDUCTASE"/>
    <property type="match status" value="1"/>
</dbReference>
<dbReference type="CDD" id="cd05254">
    <property type="entry name" value="dTDP_HR_like_SDR_e"/>
    <property type="match status" value="1"/>
</dbReference>
<dbReference type="Pfam" id="PF04321">
    <property type="entry name" value="RmlD_sub_bind"/>
    <property type="match status" value="1"/>
</dbReference>
<sequence length="288" mass="32725">MSIHKVLVTGAGGQLGNALVKQLLIAGYNVVPMDRNRCDVRMLEEVYQIFTKENPDVVIHAAAYTNVDAAEENMDDAYAVNTYGTRNVAISAKDVGARLVYVSTDFVFEGNQTKPYSEFDQTNPLTVYGQSKLAGESMIARFHPRSYTVRTSWLYGEDGHHFVSKIIQRAHEVNELQVVSDEIGTPTYTYDLASFIQQLMNTKAYGTYHFSNQGSCSRYEWAKEIIQYTKIDVPVRPIQRNELHMNGVPRPYYSVLAHQALRLNGFPKPRPWQEALEEYINRQHSSNS</sequence>
<dbReference type="Gene3D" id="3.90.25.10">
    <property type="entry name" value="UDP-galactose 4-epimerase, domain 1"/>
    <property type="match status" value="1"/>
</dbReference>